<evidence type="ECO:0000313" key="2">
    <source>
        <dbReference type="EMBL" id="SFV33619.1"/>
    </source>
</evidence>
<dbReference type="RefSeq" id="WP_092459886.1">
    <property type="nucleotide sequence ID" value="NZ_FPCJ01000001.1"/>
</dbReference>
<accession>A0A1I7NG37</accession>
<dbReference type="Pfam" id="PF13439">
    <property type="entry name" value="Glyco_transf_4"/>
    <property type="match status" value="1"/>
</dbReference>
<protein>
    <submittedName>
        <fullName evidence="2">Glycosyltransferase involved in cell wall bisynthesis</fullName>
    </submittedName>
</protein>
<feature type="domain" description="Glycosyltransferase subfamily 4-like N-terminal" evidence="1">
    <location>
        <begin position="71"/>
        <end position="190"/>
    </location>
</feature>
<dbReference type="SUPFAM" id="SSF53756">
    <property type="entry name" value="UDP-Glycosyltransferase/glycogen phosphorylase"/>
    <property type="match status" value="1"/>
</dbReference>
<dbReference type="AlphaFoldDB" id="A0A1I7NG37"/>
<evidence type="ECO:0000313" key="3">
    <source>
        <dbReference type="Proteomes" id="UP000199537"/>
    </source>
</evidence>
<reference evidence="3" key="1">
    <citation type="submission" date="2016-10" db="EMBL/GenBank/DDBJ databases">
        <authorList>
            <person name="Varghese N."/>
            <person name="Submissions S."/>
        </authorList>
    </citation>
    <scope>NUCLEOTIDE SEQUENCE [LARGE SCALE GENOMIC DNA]</scope>
    <source>
        <strain evidence="3">DSM 14807</strain>
    </source>
</reference>
<keyword evidence="3" id="KW-1185">Reference proteome</keyword>
<dbReference type="GO" id="GO:0016757">
    <property type="term" value="F:glycosyltransferase activity"/>
    <property type="evidence" value="ECO:0007669"/>
    <property type="project" value="UniProtKB-ARBA"/>
</dbReference>
<name>A0A1I7NG37_9BACT</name>
<gene>
    <name evidence="2" type="ORF">SAMN05660895_1762</name>
</gene>
<dbReference type="InterPro" id="IPR028098">
    <property type="entry name" value="Glyco_trans_4-like_N"/>
</dbReference>
<keyword evidence="2" id="KW-0808">Transferase</keyword>
<organism evidence="2 3">
    <name type="scientific">Thermoflavifilum thermophilum</name>
    <dbReference type="NCBI Taxonomy" id="1393122"/>
    <lineage>
        <taxon>Bacteria</taxon>
        <taxon>Pseudomonadati</taxon>
        <taxon>Bacteroidota</taxon>
        <taxon>Chitinophagia</taxon>
        <taxon>Chitinophagales</taxon>
        <taxon>Chitinophagaceae</taxon>
        <taxon>Thermoflavifilum</taxon>
    </lineage>
</organism>
<proteinExistence type="predicted"/>
<evidence type="ECO:0000259" key="1">
    <source>
        <dbReference type="Pfam" id="PF13439"/>
    </source>
</evidence>
<dbReference type="OrthoDB" id="6385861at2"/>
<sequence>MRILYLVTLDNVHDTGKIYKIRDRLNYWRRAGHLAQVWILSRDNEYVIRGLSEQEGVKVFNALPFHLPLSSRLSWIKKTERYIRQAVSLRELSREITCFQPDLIYYHQHIWLPGLAGLLRRHLSVMEVNVIDTEEVKFTPLLRRWIYRAGRKSLIRAVDGLVCVTPEIEARFKRYGKPSCIISNGIDLNRIPLKQPEPSGRAHLIFVGSSDIPSQGIDLVIGLAQKLPQYVFHIVCPDLPAGKQQNIISHGALCDTQLKSLYKRMDIGIGTLALHRKHMQQACPLKVREYIAAGLPLILAYEDCDLPDDPHILRLPYGLQHLDNAWISKIEAFVERNRLKRLPESIRQRVSLEKKEVMRLAFFEHLLNGYGTNRLPAFSFQPAPEEAIAQATEPSLVQTPVAL</sequence>
<dbReference type="EMBL" id="FPCJ01000001">
    <property type="protein sequence ID" value="SFV33619.1"/>
    <property type="molecule type" value="Genomic_DNA"/>
</dbReference>
<dbReference type="STRING" id="1393122.SAMN05660895_1762"/>
<dbReference type="Proteomes" id="UP000199537">
    <property type="component" value="Unassembled WGS sequence"/>
</dbReference>
<dbReference type="Gene3D" id="3.40.50.2000">
    <property type="entry name" value="Glycogen Phosphorylase B"/>
    <property type="match status" value="2"/>
</dbReference>